<dbReference type="PANTHER" id="PTHR30265">
    <property type="entry name" value="RHO-INTERACTING TRANSCRIPTION TERMINATION FACTOR NUSG"/>
    <property type="match status" value="1"/>
</dbReference>
<evidence type="ECO:0000313" key="5">
    <source>
        <dbReference type="EMBL" id="RXE60786.1"/>
    </source>
</evidence>
<dbReference type="Gene3D" id="2.30.30.30">
    <property type="match status" value="1"/>
</dbReference>
<evidence type="ECO:0000259" key="4">
    <source>
        <dbReference type="Pfam" id="PF02357"/>
    </source>
</evidence>
<dbReference type="SUPFAM" id="SSF82679">
    <property type="entry name" value="N-utilization substance G protein NusG, N-terminal domain"/>
    <property type="match status" value="1"/>
</dbReference>
<evidence type="ECO:0000256" key="1">
    <source>
        <dbReference type="ARBA" id="ARBA00022814"/>
    </source>
</evidence>
<dbReference type="InterPro" id="IPR036735">
    <property type="entry name" value="NGN_dom_sf"/>
</dbReference>
<organism evidence="5 6">
    <name type="scientific">Acetivibrio mesophilus</name>
    <dbReference type="NCBI Taxonomy" id="2487273"/>
    <lineage>
        <taxon>Bacteria</taxon>
        <taxon>Bacillati</taxon>
        <taxon>Bacillota</taxon>
        <taxon>Clostridia</taxon>
        <taxon>Eubacteriales</taxon>
        <taxon>Oscillospiraceae</taxon>
        <taxon>Acetivibrio</taxon>
    </lineage>
</organism>
<dbReference type="GO" id="GO:0031564">
    <property type="term" value="P:transcription antitermination"/>
    <property type="evidence" value="ECO:0007669"/>
    <property type="project" value="UniProtKB-KW"/>
</dbReference>
<gene>
    <name evidence="5" type="primary">loaP</name>
    <name evidence="5" type="ORF">EFD62_01835</name>
</gene>
<feature type="domain" description="NusG-like N-terminal" evidence="4">
    <location>
        <begin position="1"/>
        <end position="102"/>
    </location>
</feature>
<evidence type="ECO:0000256" key="3">
    <source>
        <dbReference type="ARBA" id="ARBA00023163"/>
    </source>
</evidence>
<keyword evidence="2" id="KW-0805">Transcription regulation</keyword>
<evidence type="ECO:0000313" key="6">
    <source>
        <dbReference type="Proteomes" id="UP000289166"/>
    </source>
</evidence>
<proteinExistence type="predicted"/>
<dbReference type="EMBL" id="RLII01000001">
    <property type="protein sequence ID" value="RXE60786.1"/>
    <property type="molecule type" value="Genomic_DNA"/>
</dbReference>
<evidence type="ECO:0000256" key="2">
    <source>
        <dbReference type="ARBA" id="ARBA00023015"/>
    </source>
</evidence>
<dbReference type="AlphaFoldDB" id="A0A4Q0I8I6"/>
<reference evidence="6" key="1">
    <citation type="submission" date="2018-11" db="EMBL/GenBank/DDBJ databases">
        <title>Genome sequencing of a novel mesophilic and cellulolytic organism within the genus Hungateiclostridium.</title>
        <authorList>
            <person name="Rettenmaier R."/>
            <person name="Liebl W."/>
            <person name="Zverlov V."/>
        </authorList>
    </citation>
    <scope>NUCLEOTIDE SEQUENCE [LARGE SCALE GENOMIC DNA]</scope>
    <source>
        <strain evidence="6">N2K1</strain>
    </source>
</reference>
<dbReference type="CDD" id="cd08000">
    <property type="entry name" value="NGN"/>
    <property type="match status" value="1"/>
</dbReference>
<dbReference type="OrthoDB" id="1681764at2"/>
<dbReference type="InterPro" id="IPR008991">
    <property type="entry name" value="Translation_prot_SH3-like_sf"/>
</dbReference>
<keyword evidence="3" id="KW-0804">Transcription</keyword>
<dbReference type="GO" id="GO:0006354">
    <property type="term" value="P:DNA-templated transcription elongation"/>
    <property type="evidence" value="ECO:0007669"/>
    <property type="project" value="InterPro"/>
</dbReference>
<dbReference type="InterPro" id="IPR006645">
    <property type="entry name" value="NGN-like_dom"/>
</dbReference>
<keyword evidence="1" id="KW-0889">Transcription antitermination</keyword>
<dbReference type="NCBIfam" id="NF033641">
    <property type="entry name" value="antiterm_LoaP"/>
    <property type="match status" value="1"/>
</dbReference>
<dbReference type="RefSeq" id="WP_069196315.1">
    <property type="nucleotide sequence ID" value="NZ_RLII01000001.1"/>
</dbReference>
<name>A0A4Q0I8I6_9FIRM</name>
<dbReference type="SUPFAM" id="SSF50104">
    <property type="entry name" value="Translation proteins SH3-like domain"/>
    <property type="match status" value="1"/>
</dbReference>
<dbReference type="InterPro" id="IPR014722">
    <property type="entry name" value="Rib_uL2_dom2"/>
</dbReference>
<comment type="caution">
    <text evidence="5">The sequence shown here is derived from an EMBL/GenBank/DDBJ whole genome shotgun (WGS) entry which is preliminary data.</text>
</comment>
<dbReference type="InterPro" id="IPR047663">
    <property type="entry name" value="Transcription_antiterm_LoaP"/>
</dbReference>
<keyword evidence="6" id="KW-1185">Reference proteome</keyword>
<dbReference type="Proteomes" id="UP000289166">
    <property type="component" value="Unassembled WGS sequence"/>
</dbReference>
<sequence length="177" mass="20725">MYWYVFFVKTGKEYKVVQYLKDRLDQNVFMPFVPLEERLFKTAGKVKRELKPLFPGYVFIETDLPSKEFIKRTSILIHTSLDIICLLRYSNTEVAMRESERQMLLSICNDERCIESSIGIIKGDRIYITDGPLKGKESIVCKINRHTRRAIIKLGFLGEERLVNVSLEIVKKIDVEK</sequence>
<dbReference type="PANTHER" id="PTHR30265:SF4">
    <property type="entry name" value="KOW MOTIF FAMILY PROTEIN, EXPRESSED"/>
    <property type="match status" value="1"/>
</dbReference>
<dbReference type="InterPro" id="IPR043425">
    <property type="entry name" value="NusG-like"/>
</dbReference>
<accession>A0A4Q0I8I6</accession>
<dbReference type="CDD" id="cd06091">
    <property type="entry name" value="KOW_NusG"/>
    <property type="match status" value="1"/>
</dbReference>
<dbReference type="Gene3D" id="3.30.70.940">
    <property type="entry name" value="NusG, N-terminal domain"/>
    <property type="match status" value="1"/>
</dbReference>
<protein>
    <submittedName>
        <fullName evidence="5">Antiterminator LoaP</fullName>
    </submittedName>
</protein>
<dbReference type="Pfam" id="PF02357">
    <property type="entry name" value="NusG"/>
    <property type="match status" value="1"/>
</dbReference>